<evidence type="ECO:0000313" key="2">
    <source>
        <dbReference type="Proteomes" id="UP000613266"/>
    </source>
</evidence>
<keyword evidence="2" id="KW-1185">Reference proteome</keyword>
<dbReference type="CDD" id="cd07818">
    <property type="entry name" value="SRPBCC_1"/>
    <property type="match status" value="1"/>
</dbReference>
<organism evidence="1 2">
    <name type="scientific">Inhella proteolytica</name>
    <dbReference type="NCBI Taxonomy" id="2795029"/>
    <lineage>
        <taxon>Bacteria</taxon>
        <taxon>Pseudomonadati</taxon>
        <taxon>Pseudomonadota</taxon>
        <taxon>Betaproteobacteria</taxon>
        <taxon>Burkholderiales</taxon>
        <taxon>Sphaerotilaceae</taxon>
        <taxon>Inhella</taxon>
    </lineage>
</organism>
<gene>
    <name evidence="1" type="ORF">I7X39_04050</name>
</gene>
<dbReference type="Pfam" id="PF10604">
    <property type="entry name" value="Polyketide_cyc2"/>
    <property type="match status" value="1"/>
</dbReference>
<comment type="caution">
    <text evidence="1">The sequence shown here is derived from an EMBL/GenBank/DDBJ whole genome shotgun (WGS) entry which is preliminary data.</text>
</comment>
<sequence length="174" mass="18959">MALLKALLALGALLVGVLLAGALLLSPHYQVSRSVLIKAPAERVFAHLDSPAGWARWGVWYRKDPQMKVTPEGSAQGVGAAWSWTSKSEGNGRMKLTAVEAGKRVGYELQIEDFNPSTGQLELVPEAGGTRVTWTMQGDVGHRLARWFAFFMDRLVGPDFEAGLANLKQLAEKQ</sequence>
<dbReference type="RefSeq" id="WP_198109683.1">
    <property type="nucleotide sequence ID" value="NZ_JAEDAK010000002.1"/>
</dbReference>
<proteinExistence type="predicted"/>
<dbReference type="SUPFAM" id="SSF55961">
    <property type="entry name" value="Bet v1-like"/>
    <property type="match status" value="1"/>
</dbReference>
<evidence type="ECO:0000313" key="1">
    <source>
        <dbReference type="EMBL" id="MBH9576072.1"/>
    </source>
</evidence>
<dbReference type="Gene3D" id="3.30.530.20">
    <property type="match status" value="1"/>
</dbReference>
<protein>
    <submittedName>
        <fullName evidence="1">SRPBCC family protein</fullName>
    </submittedName>
</protein>
<dbReference type="AlphaFoldDB" id="A0A931J368"/>
<dbReference type="Proteomes" id="UP000613266">
    <property type="component" value="Unassembled WGS sequence"/>
</dbReference>
<dbReference type="InterPro" id="IPR019587">
    <property type="entry name" value="Polyketide_cyclase/dehydratase"/>
</dbReference>
<accession>A0A931J368</accession>
<reference evidence="1" key="1">
    <citation type="submission" date="2020-12" db="EMBL/GenBank/DDBJ databases">
        <title>The genome sequence of Inhella sp. 1Y17.</title>
        <authorList>
            <person name="Liu Y."/>
        </authorList>
    </citation>
    <scope>NUCLEOTIDE SEQUENCE</scope>
    <source>
        <strain evidence="1">1Y17</strain>
    </source>
</reference>
<dbReference type="EMBL" id="JAEDAK010000002">
    <property type="protein sequence ID" value="MBH9576072.1"/>
    <property type="molecule type" value="Genomic_DNA"/>
</dbReference>
<name>A0A931J368_9BURK</name>
<dbReference type="InterPro" id="IPR023393">
    <property type="entry name" value="START-like_dom_sf"/>
</dbReference>